<dbReference type="Pfam" id="PF09350">
    <property type="entry name" value="DJC28_CD"/>
    <property type="match status" value="1"/>
</dbReference>
<dbReference type="SMART" id="SM00271">
    <property type="entry name" value="DnaJ"/>
    <property type="match status" value="1"/>
</dbReference>
<dbReference type="InterPro" id="IPR052573">
    <property type="entry name" value="DnaJ_C_subfamily_28"/>
</dbReference>
<gene>
    <name evidence="2" type="ORF">NTJ_05295</name>
</gene>
<dbReference type="Pfam" id="PF00226">
    <property type="entry name" value="DnaJ"/>
    <property type="match status" value="1"/>
</dbReference>
<dbReference type="Proteomes" id="UP001307889">
    <property type="component" value="Chromosome 3"/>
</dbReference>
<evidence type="ECO:0000313" key="2">
    <source>
        <dbReference type="EMBL" id="BES92486.1"/>
    </source>
</evidence>
<organism evidence="2 3">
    <name type="scientific">Nesidiocoris tenuis</name>
    <dbReference type="NCBI Taxonomy" id="355587"/>
    <lineage>
        <taxon>Eukaryota</taxon>
        <taxon>Metazoa</taxon>
        <taxon>Ecdysozoa</taxon>
        <taxon>Arthropoda</taxon>
        <taxon>Hexapoda</taxon>
        <taxon>Insecta</taxon>
        <taxon>Pterygota</taxon>
        <taxon>Neoptera</taxon>
        <taxon>Paraneoptera</taxon>
        <taxon>Hemiptera</taxon>
        <taxon>Heteroptera</taxon>
        <taxon>Panheteroptera</taxon>
        <taxon>Cimicomorpha</taxon>
        <taxon>Miridae</taxon>
        <taxon>Dicyphina</taxon>
        <taxon>Nesidiocoris</taxon>
    </lineage>
</organism>
<dbReference type="InterPro" id="IPR036869">
    <property type="entry name" value="J_dom_sf"/>
</dbReference>
<dbReference type="CDD" id="cd06257">
    <property type="entry name" value="DnaJ"/>
    <property type="match status" value="1"/>
</dbReference>
<dbReference type="PRINTS" id="PR00625">
    <property type="entry name" value="JDOMAIN"/>
</dbReference>
<dbReference type="InterPro" id="IPR018961">
    <property type="entry name" value="DnaJ_homolog_subfam-C_membr-28"/>
</dbReference>
<protein>
    <recommendedName>
        <fullName evidence="1">J domain-containing protein</fullName>
    </recommendedName>
</protein>
<dbReference type="PANTHER" id="PTHR39158:SF1">
    <property type="entry name" value="DNAJ HOMOLOG SUBFAMILY C MEMBER 28"/>
    <property type="match status" value="1"/>
</dbReference>
<sequence>MQNLVFSNVKSCCRIVICPVPCHSSASVGHQLRSFTTKAPNIVECYRTLGVKNGSDEETVRLAFIQLVKRFHPDSNTTEANASKFNEIELAYRKLQSEFAKKRFKKDECEGEYGLYYQEKPSDCVEQDIQHTAPQHRQYLSNHGYGMGTPLQREKQYAQHRASKAAEKVTEYRVSRIVNKDETAVQVRQEKSKVRDIRTGFGMERLVEDLIQESMGRGEFENLGGKGKPLKNKSSHNPYVDFVTHKLNEVLIDNGFTPQWITLQKEIREHRDSVRENLKKARLKLGPLPLSLKDQEYWDKTVERIELDAKYLNSKIDFYNLVVPILNKQMTHFDLAREADKIYREINVKCEQKITDGDVAKPPGGQRDGSAWWTLMINSLFQK</sequence>
<evidence type="ECO:0000313" key="3">
    <source>
        <dbReference type="Proteomes" id="UP001307889"/>
    </source>
</evidence>
<dbReference type="PANTHER" id="PTHR39158">
    <property type="entry name" value="OS08G0560600 PROTEIN"/>
    <property type="match status" value="1"/>
</dbReference>
<dbReference type="PROSITE" id="PS50076">
    <property type="entry name" value="DNAJ_2"/>
    <property type="match status" value="1"/>
</dbReference>
<proteinExistence type="predicted"/>
<dbReference type="Gene3D" id="1.10.287.110">
    <property type="entry name" value="DnaJ domain"/>
    <property type="match status" value="1"/>
</dbReference>
<dbReference type="InterPro" id="IPR001623">
    <property type="entry name" value="DnaJ_domain"/>
</dbReference>
<dbReference type="EMBL" id="AP028911">
    <property type="protein sequence ID" value="BES92486.1"/>
    <property type="molecule type" value="Genomic_DNA"/>
</dbReference>
<name>A0ABN7AJQ7_9HEMI</name>
<reference evidence="2 3" key="1">
    <citation type="submission" date="2023-09" db="EMBL/GenBank/DDBJ databases">
        <title>Nesidiocoris tenuis whole genome shotgun sequence.</title>
        <authorList>
            <person name="Shibata T."/>
            <person name="Shimoda M."/>
            <person name="Kobayashi T."/>
            <person name="Uehara T."/>
        </authorList>
    </citation>
    <scope>NUCLEOTIDE SEQUENCE [LARGE SCALE GENOMIC DNA]</scope>
    <source>
        <strain evidence="2 3">Japan</strain>
    </source>
</reference>
<evidence type="ECO:0000259" key="1">
    <source>
        <dbReference type="PROSITE" id="PS50076"/>
    </source>
</evidence>
<feature type="domain" description="J" evidence="1">
    <location>
        <begin position="44"/>
        <end position="110"/>
    </location>
</feature>
<dbReference type="SUPFAM" id="SSF46565">
    <property type="entry name" value="Chaperone J-domain"/>
    <property type="match status" value="1"/>
</dbReference>
<keyword evidence="3" id="KW-1185">Reference proteome</keyword>
<accession>A0ABN7AJQ7</accession>